<proteinExistence type="inferred from homology"/>
<name>A0ABQ2V860_9PSEU</name>
<keyword evidence="6" id="KW-1185">Reference proteome</keyword>
<keyword evidence="2" id="KW-0560">Oxidoreductase</keyword>
<dbReference type="EMBL" id="BMRE01000051">
    <property type="protein sequence ID" value="GGU72631.1"/>
    <property type="molecule type" value="Genomic_DNA"/>
</dbReference>
<dbReference type="SUPFAM" id="SSF51735">
    <property type="entry name" value="NAD(P)-binding Rossmann-fold domains"/>
    <property type="match status" value="1"/>
</dbReference>
<evidence type="ECO:0000259" key="3">
    <source>
        <dbReference type="Pfam" id="PF01408"/>
    </source>
</evidence>
<dbReference type="InterPro" id="IPR055170">
    <property type="entry name" value="GFO_IDH_MocA-like_dom"/>
</dbReference>
<dbReference type="Pfam" id="PF22725">
    <property type="entry name" value="GFO_IDH_MocA_C3"/>
    <property type="match status" value="1"/>
</dbReference>
<dbReference type="Proteomes" id="UP000649573">
    <property type="component" value="Unassembled WGS sequence"/>
</dbReference>
<comment type="similarity">
    <text evidence="1">Belongs to the Gfo/Idh/MocA family.</text>
</comment>
<sequence length="318" mass="33753">MTAPVRIGVLGCSAFARRRMIPAFLASADVTLAAVASRDSAKAEALAAELGCHAVHGYEALLADPGIDAVYTPLPAALHAEWVEAALLAGKHVLAEKPLTLNRDRTAALLELAGERGLALLENVMFVHHSQHATVRKLVADGMIGELRSFRAEFAIPRQPDGDIRYNPELGGGALWDTGVYPVRAALHLLDSELTVAGATLTGPGFAVDTRGAALLSTVDGVPAQLAFGLEHGYRNTYELSGTEGRITVERVFTPPADYAPTVLLERDSVPHRITLPVDDQVANTVAAFAAAVRVGAAPHDNYLEQARLLEEIRIAAL</sequence>
<accession>A0ABQ2V860</accession>
<gene>
    <name evidence="5" type="ORF">GCM10010178_75350</name>
</gene>
<evidence type="ECO:0000313" key="6">
    <source>
        <dbReference type="Proteomes" id="UP000649573"/>
    </source>
</evidence>
<dbReference type="Gene3D" id="3.40.50.720">
    <property type="entry name" value="NAD(P)-binding Rossmann-like Domain"/>
    <property type="match status" value="1"/>
</dbReference>
<dbReference type="InterPro" id="IPR000683">
    <property type="entry name" value="Gfo/Idh/MocA-like_OxRdtase_N"/>
</dbReference>
<dbReference type="InterPro" id="IPR050984">
    <property type="entry name" value="Gfo/Idh/MocA_domain"/>
</dbReference>
<protein>
    <submittedName>
        <fullName evidence="5">Oxidoreductase</fullName>
    </submittedName>
</protein>
<reference evidence="6" key="1">
    <citation type="journal article" date="2019" name="Int. J. Syst. Evol. Microbiol.">
        <title>The Global Catalogue of Microorganisms (GCM) 10K type strain sequencing project: providing services to taxonomists for standard genome sequencing and annotation.</title>
        <authorList>
            <consortium name="The Broad Institute Genomics Platform"/>
            <consortium name="The Broad Institute Genome Sequencing Center for Infectious Disease"/>
            <person name="Wu L."/>
            <person name="Ma J."/>
        </authorList>
    </citation>
    <scope>NUCLEOTIDE SEQUENCE [LARGE SCALE GENOMIC DNA]</scope>
    <source>
        <strain evidence="6">JCM 3296</strain>
    </source>
</reference>
<dbReference type="Gene3D" id="3.30.360.10">
    <property type="entry name" value="Dihydrodipicolinate Reductase, domain 2"/>
    <property type="match status" value="1"/>
</dbReference>
<feature type="domain" description="Gfo/Idh/MocA-like oxidoreductase N-terminal" evidence="3">
    <location>
        <begin position="5"/>
        <end position="120"/>
    </location>
</feature>
<evidence type="ECO:0000256" key="1">
    <source>
        <dbReference type="ARBA" id="ARBA00010928"/>
    </source>
</evidence>
<organism evidence="5 6">
    <name type="scientific">Lentzea flava</name>
    <dbReference type="NCBI Taxonomy" id="103732"/>
    <lineage>
        <taxon>Bacteria</taxon>
        <taxon>Bacillati</taxon>
        <taxon>Actinomycetota</taxon>
        <taxon>Actinomycetes</taxon>
        <taxon>Pseudonocardiales</taxon>
        <taxon>Pseudonocardiaceae</taxon>
        <taxon>Lentzea</taxon>
    </lineage>
</organism>
<dbReference type="RefSeq" id="WP_189258554.1">
    <property type="nucleotide sequence ID" value="NZ_BMRE01000051.1"/>
</dbReference>
<dbReference type="Pfam" id="PF01408">
    <property type="entry name" value="GFO_IDH_MocA"/>
    <property type="match status" value="1"/>
</dbReference>
<dbReference type="PANTHER" id="PTHR22604:SF105">
    <property type="entry name" value="TRANS-1,2-DIHYDROBENZENE-1,2-DIOL DEHYDROGENASE"/>
    <property type="match status" value="1"/>
</dbReference>
<evidence type="ECO:0000259" key="4">
    <source>
        <dbReference type="Pfam" id="PF22725"/>
    </source>
</evidence>
<feature type="domain" description="GFO/IDH/MocA-like oxidoreductase" evidence="4">
    <location>
        <begin position="133"/>
        <end position="247"/>
    </location>
</feature>
<evidence type="ECO:0000256" key="2">
    <source>
        <dbReference type="ARBA" id="ARBA00023002"/>
    </source>
</evidence>
<evidence type="ECO:0000313" key="5">
    <source>
        <dbReference type="EMBL" id="GGU72631.1"/>
    </source>
</evidence>
<dbReference type="PANTHER" id="PTHR22604">
    <property type="entry name" value="OXIDOREDUCTASES"/>
    <property type="match status" value="1"/>
</dbReference>
<dbReference type="InterPro" id="IPR036291">
    <property type="entry name" value="NAD(P)-bd_dom_sf"/>
</dbReference>
<dbReference type="SUPFAM" id="SSF55347">
    <property type="entry name" value="Glyceraldehyde-3-phosphate dehydrogenase-like, C-terminal domain"/>
    <property type="match status" value="1"/>
</dbReference>
<comment type="caution">
    <text evidence="5">The sequence shown here is derived from an EMBL/GenBank/DDBJ whole genome shotgun (WGS) entry which is preliminary data.</text>
</comment>